<dbReference type="RefSeq" id="WP_237856114.1">
    <property type="nucleotide sequence ID" value="NZ_JAKLWS010000039.1"/>
</dbReference>
<evidence type="ECO:0000313" key="1">
    <source>
        <dbReference type="EMBL" id="MCG2590670.1"/>
    </source>
</evidence>
<dbReference type="SUPFAM" id="SSF52540">
    <property type="entry name" value="P-loop containing nucleoside triphosphate hydrolases"/>
    <property type="match status" value="1"/>
</dbReference>
<name>A0ABS9KIK4_9BACT</name>
<dbReference type="InterPro" id="IPR027417">
    <property type="entry name" value="P-loop_NTPase"/>
</dbReference>
<keyword evidence="2" id="KW-1185">Reference proteome</keyword>
<dbReference type="EMBL" id="JAKLWS010000039">
    <property type="protein sequence ID" value="MCG2590670.1"/>
    <property type="molecule type" value="Genomic_DNA"/>
</dbReference>
<accession>A0ABS9KIK4</accession>
<proteinExistence type="predicted"/>
<dbReference type="Gene3D" id="3.40.50.300">
    <property type="entry name" value="P-loop containing nucleotide triphosphate hydrolases"/>
    <property type="match status" value="1"/>
</dbReference>
<comment type="caution">
    <text evidence="1">The sequence shown here is derived from an EMBL/GenBank/DDBJ whole genome shotgun (WGS) entry which is preliminary data.</text>
</comment>
<dbReference type="Proteomes" id="UP001165366">
    <property type="component" value="Unassembled WGS sequence"/>
</dbReference>
<gene>
    <name evidence="1" type="ORF">L6773_19005</name>
</gene>
<sequence length="269" mass="32513">MSNKRIIYILCPGHSGSTLMEYYLSTYNKSIGIGEAYKAIRNFQNREIDKLSDYDQSMIETNPFWKEIHSRTGNFNSIEEQYVDMYHYILESEKFSDYQTIIDSSKTIDGLKILSKEFKDNLNVVIIYKDLRSWIISQIDNNRRKNRKMSLGYKYKSVLRWWRTYFFYHKRLKELGINYIDVSYDLFCLDQTKMELYLKENLDLEGKPDFQNTNSINILGNRMKKEANSGLKISYDYRWMHRSEWNFMWLLVPSKIKKMNRDKVWNIDH</sequence>
<reference evidence="1" key="2">
    <citation type="submission" date="2024-05" db="EMBL/GenBank/DDBJ databases">
        <title>Rhodohalobacter halophilus gen. nov., sp. nov., a moderately halophilic member of the family Balneolaceae.</title>
        <authorList>
            <person name="Xia J."/>
        </authorList>
    </citation>
    <scope>NUCLEOTIDE SEQUENCE</scope>
    <source>
        <strain evidence="1">WB101</strain>
    </source>
</reference>
<evidence type="ECO:0000313" key="2">
    <source>
        <dbReference type="Proteomes" id="UP001165366"/>
    </source>
</evidence>
<reference evidence="1" key="1">
    <citation type="submission" date="2022-01" db="EMBL/GenBank/DDBJ databases">
        <authorList>
            <person name="Wang Y."/>
        </authorList>
    </citation>
    <scope>NUCLEOTIDE SEQUENCE</scope>
    <source>
        <strain evidence="1">WB101</strain>
    </source>
</reference>
<protein>
    <recommendedName>
        <fullName evidence="3">Sulfotransferase family protein</fullName>
    </recommendedName>
</protein>
<organism evidence="1 2">
    <name type="scientific">Rhodohalobacter sulfatireducens</name>
    <dbReference type="NCBI Taxonomy" id="2911366"/>
    <lineage>
        <taxon>Bacteria</taxon>
        <taxon>Pseudomonadati</taxon>
        <taxon>Balneolota</taxon>
        <taxon>Balneolia</taxon>
        <taxon>Balneolales</taxon>
        <taxon>Balneolaceae</taxon>
        <taxon>Rhodohalobacter</taxon>
    </lineage>
</organism>
<evidence type="ECO:0008006" key="3">
    <source>
        <dbReference type="Google" id="ProtNLM"/>
    </source>
</evidence>